<comment type="caution">
    <text evidence="4">The sequence shown here is derived from an EMBL/GenBank/DDBJ whole genome shotgun (WGS) entry which is preliminary data.</text>
</comment>
<evidence type="ECO:0000313" key="4">
    <source>
        <dbReference type="EMBL" id="GAA4695435.1"/>
    </source>
</evidence>
<sequence length="401" mass="41613">MTTPTVPTTVPTADPRRTEREARVSLSMLAEPGDLRLGGFVDALGPAGLLAALREGRAEDAEVRGLVADTALRAQQADGAAELARAARLGIRFVIPGDDEWPPQLDHLAVAGQNHERGGVPLGLWVRGPLPLQALEGSVALVGSRSSTGYGEQAAGDIAAMVARAGRIVVSGGAFGIDQAAHRGAIGSHAPTVAVLACGADRVYPQAHSDLLGHIREHGAVISEVPLGAAPLRHRFLARNRLIAALTRGTVVVEAAQRSGALNTATWATRLNRVLMGVPGPVGSAASGGVHRLLRDGRAVLVCDGNDVLESVGSAGEHLVEEVRSPDTARDALPRRTRQVLDAVPVVQGASSTSVARTAGVELVAAQQALLDLEARGFVERGDAGWRLSDREVPSQLRAAP</sequence>
<feature type="region of interest" description="Disordered" evidence="2">
    <location>
        <begin position="1"/>
        <end position="20"/>
    </location>
</feature>
<reference evidence="5" key="1">
    <citation type="journal article" date="2019" name="Int. J. Syst. Evol. Microbiol.">
        <title>The Global Catalogue of Microorganisms (GCM) 10K type strain sequencing project: providing services to taxonomists for standard genome sequencing and annotation.</title>
        <authorList>
            <consortium name="The Broad Institute Genomics Platform"/>
            <consortium name="The Broad Institute Genome Sequencing Center for Infectious Disease"/>
            <person name="Wu L."/>
            <person name="Ma J."/>
        </authorList>
    </citation>
    <scope>NUCLEOTIDE SEQUENCE [LARGE SCALE GENOMIC DNA]</scope>
    <source>
        <strain evidence="5">JCM 18127</strain>
    </source>
</reference>
<keyword evidence="5" id="KW-1185">Reference proteome</keyword>
<evidence type="ECO:0000313" key="5">
    <source>
        <dbReference type="Proteomes" id="UP001500621"/>
    </source>
</evidence>
<protein>
    <submittedName>
        <fullName evidence="4">DNA-processing protein DprA</fullName>
    </submittedName>
</protein>
<dbReference type="NCBIfam" id="TIGR00732">
    <property type="entry name" value="dprA"/>
    <property type="match status" value="1"/>
</dbReference>
<proteinExistence type="inferred from homology"/>
<dbReference type="InterPro" id="IPR057666">
    <property type="entry name" value="DrpA_SLOG"/>
</dbReference>
<dbReference type="InterPro" id="IPR003488">
    <property type="entry name" value="DprA"/>
</dbReference>
<feature type="compositionally biased region" description="Low complexity" evidence="2">
    <location>
        <begin position="1"/>
        <end position="12"/>
    </location>
</feature>
<evidence type="ECO:0000256" key="2">
    <source>
        <dbReference type="SAM" id="MobiDB-lite"/>
    </source>
</evidence>
<dbReference type="EMBL" id="BAABIM010000004">
    <property type="protein sequence ID" value="GAA4695435.1"/>
    <property type="molecule type" value="Genomic_DNA"/>
</dbReference>
<feature type="domain" description="Smf/DprA SLOG" evidence="3">
    <location>
        <begin position="93"/>
        <end position="312"/>
    </location>
</feature>
<name>A0ABP8WXJ4_9ACTN</name>
<dbReference type="PANTHER" id="PTHR43022">
    <property type="entry name" value="PROTEIN SMF"/>
    <property type="match status" value="1"/>
</dbReference>
<dbReference type="Gene3D" id="3.40.50.450">
    <property type="match status" value="1"/>
</dbReference>
<comment type="similarity">
    <text evidence="1">Belongs to the DprA/Smf family.</text>
</comment>
<accession>A0ABP8WXJ4</accession>
<dbReference type="RefSeq" id="WP_345268769.1">
    <property type="nucleotide sequence ID" value="NZ_BAABIM010000004.1"/>
</dbReference>
<dbReference type="SUPFAM" id="SSF102405">
    <property type="entry name" value="MCP/YpsA-like"/>
    <property type="match status" value="1"/>
</dbReference>
<dbReference type="Proteomes" id="UP001500621">
    <property type="component" value="Unassembled WGS sequence"/>
</dbReference>
<evidence type="ECO:0000259" key="3">
    <source>
        <dbReference type="Pfam" id="PF02481"/>
    </source>
</evidence>
<gene>
    <name evidence="4" type="primary">dprA</name>
    <name evidence="4" type="ORF">GCM10023226_37260</name>
</gene>
<organism evidence="4 5">
    <name type="scientific">Nocardioides nanhaiensis</name>
    <dbReference type="NCBI Taxonomy" id="1476871"/>
    <lineage>
        <taxon>Bacteria</taxon>
        <taxon>Bacillati</taxon>
        <taxon>Actinomycetota</taxon>
        <taxon>Actinomycetes</taxon>
        <taxon>Propionibacteriales</taxon>
        <taxon>Nocardioidaceae</taxon>
        <taxon>Nocardioides</taxon>
    </lineage>
</organism>
<dbReference type="Pfam" id="PF02481">
    <property type="entry name" value="DNA_processg_A"/>
    <property type="match status" value="1"/>
</dbReference>
<dbReference type="PANTHER" id="PTHR43022:SF1">
    <property type="entry name" value="PROTEIN SMF"/>
    <property type="match status" value="1"/>
</dbReference>
<evidence type="ECO:0000256" key="1">
    <source>
        <dbReference type="ARBA" id="ARBA00006525"/>
    </source>
</evidence>